<feature type="compositionally biased region" description="Polar residues" evidence="1">
    <location>
        <begin position="171"/>
        <end position="190"/>
    </location>
</feature>
<feature type="region of interest" description="Disordered" evidence="1">
    <location>
        <begin position="384"/>
        <end position="406"/>
    </location>
</feature>
<dbReference type="Proteomes" id="UP000019376">
    <property type="component" value="Unassembled WGS sequence"/>
</dbReference>
<gene>
    <name evidence="2" type="ORF">PDE_01957</name>
</gene>
<feature type="compositionally biased region" description="Acidic residues" evidence="1">
    <location>
        <begin position="95"/>
        <end position="106"/>
    </location>
</feature>
<keyword evidence="3" id="KW-1185">Reference proteome</keyword>
<feature type="compositionally biased region" description="Acidic residues" evidence="1">
    <location>
        <begin position="195"/>
        <end position="214"/>
    </location>
</feature>
<reference evidence="2 3" key="1">
    <citation type="journal article" date="2013" name="PLoS ONE">
        <title>Genomic and secretomic analyses reveal unique features of the lignocellulolytic enzyme system of Penicillium decumbens.</title>
        <authorList>
            <person name="Liu G."/>
            <person name="Zhang L."/>
            <person name="Wei X."/>
            <person name="Zou G."/>
            <person name="Qin Y."/>
            <person name="Ma L."/>
            <person name="Li J."/>
            <person name="Zheng H."/>
            <person name="Wang S."/>
            <person name="Wang C."/>
            <person name="Xun L."/>
            <person name="Zhao G.-P."/>
            <person name="Zhou Z."/>
            <person name="Qu Y."/>
        </authorList>
    </citation>
    <scope>NUCLEOTIDE SEQUENCE [LARGE SCALE GENOMIC DNA]</scope>
    <source>
        <strain evidence="3">114-2 / CGMCC 5302</strain>
    </source>
</reference>
<sequence length="524" mass="57367">MYVARSPPPVRPSRSLEGLEQVVPPTLPATTYNATSTPTTTTSPSSTTVLFSTHVYPPSHGVVHRHDMGLNKPLPARPLLLHDEPEISVMWSDSSDSDSDHDDDNDHDSMAESVSDRRSNPRYSSESYPIFVSTDSDYDDVVDRHAPANAPSNPGPHVLRPGRIHSPSPPTTVADTRSRTDSILSLSHQDALSGESDDDYEQDEEDGEDEEAENGENGSSMSAARSIGRSLTSNSDPPYGRYSQWSQTRGGTNHYFREKKWDFFPELAPSAAQPASLVSTGSRASKSRRKEGRLNASRRRKWQSLDRAGLGLAFGMRDSIKTYVHRTLSRDSGESKARDIFPRPSTAPVDQLPTPGHLKTAEQGKYVPNHDLNGQLHALSISTASVGGDLPPSPASPRSFPPRPKQLAVPMTNYQRYGPAIWESPNKSKSKTSVSNPSSPITGHFPGPSTLTPPHSPATKLFSQSVPRDGFGVPHGKHSVTFTLEGAKKKISKDERRREQLKAQIKLIGPVDPYTCMRSDSTWV</sequence>
<dbReference type="PhylomeDB" id="S7ZE92"/>
<evidence type="ECO:0000313" key="3">
    <source>
        <dbReference type="Proteomes" id="UP000019376"/>
    </source>
</evidence>
<feature type="region of interest" description="Disordered" evidence="1">
    <location>
        <begin position="419"/>
        <end position="460"/>
    </location>
</feature>
<name>S7ZE92_PENO1</name>
<proteinExistence type="predicted"/>
<dbReference type="eggNOG" id="ENOG502THWE">
    <property type="taxonomic scope" value="Eukaryota"/>
</dbReference>
<protein>
    <submittedName>
        <fullName evidence="2">Uncharacterized protein</fullName>
    </submittedName>
</protein>
<feature type="region of interest" description="Disordered" evidence="1">
    <location>
        <begin position="328"/>
        <end position="362"/>
    </location>
</feature>
<feature type="compositionally biased region" description="Basic and acidic residues" evidence="1">
    <location>
        <begin position="328"/>
        <end position="341"/>
    </location>
</feature>
<feature type="compositionally biased region" description="Basic residues" evidence="1">
    <location>
        <begin position="285"/>
        <end position="301"/>
    </location>
</feature>
<feature type="region of interest" description="Disordered" evidence="1">
    <location>
        <begin position="1"/>
        <end position="47"/>
    </location>
</feature>
<dbReference type="AlphaFoldDB" id="S7ZE92"/>
<accession>S7ZE92</accession>
<dbReference type="HOGENOM" id="CLU_048148_0_0_1"/>
<feature type="compositionally biased region" description="Pro residues" evidence="1">
    <location>
        <begin position="1"/>
        <end position="11"/>
    </location>
</feature>
<dbReference type="STRING" id="933388.S7ZE92"/>
<evidence type="ECO:0000313" key="2">
    <source>
        <dbReference type="EMBL" id="EPS27016.1"/>
    </source>
</evidence>
<feature type="compositionally biased region" description="Pro residues" evidence="1">
    <location>
        <begin position="391"/>
        <end position="404"/>
    </location>
</feature>
<organism evidence="2 3">
    <name type="scientific">Penicillium oxalicum (strain 114-2 / CGMCC 5302)</name>
    <name type="common">Penicillium decumbens</name>
    <dbReference type="NCBI Taxonomy" id="933388"/>
    <lineage>
        <taxon>Eukaryota</taxon>
        <taxon>Fungi</taxon>
        <taxon>Dikarya</taxon>
        <taxon>Ascomycota</taxon>
        <taxon>Pezizomycotina</taxon>
        <taxon>Eurotiomycetes</taxon>
        <taxon>Eurotiomycetidae</taxon>
        <taxon>Eurotiales</taxon>
        <taxon>Aspergillaceae</taxon>
        <taxon>Penicillium</taxon>
    </lineage>
</organism>
<dbReference type="OrthoDB" id="4225223at2759"/>
<feature type="compositionally biased region" description="Basic and acidic residues" evidence="1">
    <location>
        <begin position="107"/>
        <end position="119"/>
    </location>
</feature>
<dbReference type="EMBL" id="KB644409">
    <property type="protein sequence ID" value="EPS27016.1"/>
    <property type="molecule type" value="Genomic_DNA"/>
</dbReference>
<feature type="compositionally biased region" description="Low complexity" evidence="1">
    <location>
        <begin position="35"/>
        <end position="47"/>
    </location>
</feature>
<feature type="region of interest" description="Disordered" evidence="1">
    <location>
        <begin position="271"/>
        <end position="301"/>
    </location>
</feature>
<evidence type="ECO:0000256" key="1">
    <source>
        <dbReference type="SAM" id="MobiDB-lite"/>
    </source>
</evidence>
<feature type="region of interest" description="Disordered" evidence="1">
    <location>
        <begin position="90"/>
        <end position="250"/>
    </location>
</feature>
<feature type="compositionally biased region" description="Low complexity" evidence="1">
    <location>
        <begin position="424"/>
        <end position="440"/>
    </location>
</feature>